<feature type="domain" description="Terminase large subunit gp17-like C-terminal" evidence="2">
    <location>
        <begin position="73"/>
        <end position="222"/>
    </location>
</feature>
<evidence type="ECO:0000313" key="3">
    <source>
        <dbReference type="EMBL" id="KKL08046.1"/>
    </source>
</evidence>
<name>A0A0F9CQU5_9ZZZZ</name>
<accession>A0A0F9CQU5</accession>
<feature type="non-terminal residue" evidence="3">
    <location>
        <position position="1"/>
    </location>
</feature>
<dbReference type="InterPro" id="IPR035421">
    <property type="entry name" value="Terminase_6C"/>
</dbReference>
<protein>
    <recommendedName>
        <fullName evidence="2">Terminase large subunit gp17-like C-terminal domain-containing protein</fullName>
    </recommendedName>
</protein>
<evidence type="ECO:0000256" key="1">
    <source>
        <dbReference type="ARBA" id="ARBA00022612"/>
    </source>
</evidence>
<dbReference type="Gene3D" id="3.30.420.240">
    <property type="match status" value="1"/>
</dbReference>
<evidence type="ECO:0000259" key="2">
    <source>
        <dbReference type="Pfam" id="PF17289"/>
    </source>
</evidence>
<keyword evidence="1" id="KW-1188">Viral release from host cell</keyword>
<dbReference type="EMBL" id="LAZR01043038">
    <property type="protein sequence ID" value="KKL08046.1"/>
    <property type="molecule type" value="Genomic_DNA"/>
</dbReference>
<dbReference type="Pfam" id="PF17289">
    <property type="entry name" value="Terminase_6C"/>
    <property type="match status" value="1"/>
</dbReference>
<reference evidence="3" key="1">
    <citation type="journal article" date="2015" name="Nature">
        <title>Complex archaea that bridge the gap between prokaryotes and eukaryotes.</title>
        <authorList>
            <person name="Spang A."/>
            <person name="Saw J.H."/>
            <person name="Jorgensen S.L."/>
            <person name="Zaremba-Niedzwiedzka K."/>
            <person name="Martijn J."/>
            <person name="Lind A.E."/>
            <person name="van Eijk R."/>
            <person name="Schleper C."/>
            <person name="Guy L."/>
            <person name="Ettema T.J."/>
        </authorList>
    </citation>
    <scope>NUCLEOTIDE SEQUENCE</scope>
</reference>
<dbReference type="AlphaFoldDB" id="A0A0F9CQU5"/>
<sequence>QGGSLLENVDNLAPSWAKTILDRYEGSRLGRQEIEGILLTDTPGALWKRPWIDDNRWKWEQWTEATKHRVVVAVDPSGSESEQSDEAGIGVAADVGGEYAVIEDRSGIMSPSAWAGAALDLYDEYHADVILAEKNYGGDMVEETIRNVAVNRGVTVPPIKLIHAKRGKVLRAQPVATLYQQGRVHHVGTNMAELEDQQCNFDPLNMPEHDDRVDWCVYALMELSGVEPLSGKLMA</sequence>
<organism evidence="3">
    <name type="scientific">marine sediment metagenome</name>
    <dbReference type="NCBI Taxonomy" id="412755"/>
    <lineage>
        <taxon>unclassified sequences</taxon>
        <taxon>metagenomes</taxon>
        <taxon>ecological metagenomes</taxon>
    </lineage>
</organism>
<proteinExistence type="predicted"/>
<gene>
    <name evidence="3" type="ORF">LCGC14_2579780</name>
</gene>
<comment type="caution">
    <text evidence="3">The sequence shown here is derived from an EMBL/GenBank/DDBJ whole genome shotgun (WGS) entry which is preliminary data.</text>
</comment>